<dbReference type="AlphaFoldDB" id="A0AAW6VR70"/>
<proteinExistence type="predicted"/>
<reference evidence="1" key="2">
    <citation type="submission" date="2023-02" db="EMBL/GenBank/DDBJ databases">
        <authorList>
            <person name="Concha-Toloza M."/>
            <person name="Lopez-Cantillo M."/>
            <person name="Molina-Mora J."/>
            <person name="Collado L."/>
        </authorList>
    </citation>
    <scope>NUCLEOTIDE SEQUENCE</scope>
    <source>
        <strain evidence="1">FR1p273A</strain>
    </source>
</reference>
<dbReference type="RefSeq" id="WP_284075083.1">
    <property type="nucleotide sequence ID" value="NZ_JAQTJH010000016.1"/>
</dbReference>
<gene>
    <name evidence="1" type="ORF">PT520_11040</name>
</gene>
<dbReference type="EMBL" id="JAQTJH010000016">
    <property type="protein sequence ID" value="MDK2063057.1"/>
    <property type="molecule type" value="Genomic_DNA"/>
</dbReference>
<organism evidence="1 2">
    <name type="scientific">Aliarcobacter butzleri</name>
    <dbReference type="NCBI Taxonomy" id="28197"/>
    <lineage>
        <taxon>Bacteria</taxon>
        <taxon>Pseudomonadati</taxon>
        <taxon>Campylobacterota</taxon>
        <taxon>Epsilonproteobacteria</taxon>
        <taxon>Campylobacterales</taxon>
        <taxon>Arcobacteraceae</taxon>
        <taxon>Aliarcobacter</taxon>
    </lineage>
</organism>
<accession>A0AAW6VR70</accession>
<feature type="non-terminal residue" evidence="1">
    <location>
        <position position="1"/>
    </location>
</feature>
<name>A0AAW6VR70_9BACT</name>
<evidence type="ECO:0000313" key="1">
    <source>
        <dbReference type="EMBL" id="MDK2063057.1"/>
    </source>
</evidence>
<evidence type="ECO:0000313" key="2">
    <source>
        <dbReference type="Proteomes" id="UP001237843"/>
    </source>
</evidence>
<sequence length="328" mass="38400">DFNKFHIIDGNTLSRVNSKNTLGYLKTIDYSYALDSNVASFFARYITNNDIKYKDLYNQIIAKENNIDIGPYIFEIVMHGLKDFGINYKLNKKNKNKTQSAFFETLKVLYKEGLFKEKLEKEFINNIIKSTNPLIKYYGMLGFSAQIFLLSLLEAKYKFGKAPNKIKYYVYDEMRKAKIPIENRLKAILYLFCDNPGHSFFKKVINIESIESIEKYMKDVDNTGRDIAISSLERYLYGISNIHPYIATNDQGLIEMFRNTKPDYVYVFNGIASPIYKKINNELQKKYLNFFETNNTKNVIGYQDSILKDLINIYINKKVEFVNLIKSK</sequence>
<reference evidence="1" key="1">
    <citation type="journal article" date="2023" name="Antibiotics">
        <title>Genomic Characterization of Antibiotic-Resistant Campylobacterales Isolated from Chilean Poultry Meat.</title>
        <authorList>
            <person name="Concha-Toloza M."/>
            <person name="Lopez-Cantillo M."/>
            <person name="Molina-Mora J.A."/>
            <person name="Collado L."/>
        </authorList>
    </citation>
    <scope>NUCLEOTIDE SEQUENCE</scope>
    <source>
        <strain evidence="1">FR1p273A</strain>
    </source>
</reference>
<comment type="caution">
    <text evidence="1">The sequence shown here is derived from an EMBL/GenBank/DDBJ whole genome shotgun (WGS) entry which is preliminary data.</text>
</comment>
<dbReference type="Proteomes" id="UP001237843">
    <property type="component" value="Unassembled WGS sequence"/>
</dbReference>
<protein>
    <submittedName>
        <fullName evidence="1">Uncharacterized protein</fullName>
    </submittedName>
</protein>